<dbReference type="EMBL" id="LZZM01000182">
    <property type="protein sequence ID" value="OOM75661.1"/>
    <property type="molecule type" value="Genomic_DNA"/>
</dbReference>
<gene>
    <name evidence="14" type="primary">ypdA_5</name>
    <name evidence="14" type="ORF">CLPUN_31260</name>
</gene>
<dbReference type="GO" id="GO:0005886">
    <property type="term" value="C:plasma membrane"/>
    <property type="evidence" value="ECO:0007669"/>
    <property type="project" value="UniProtKB-SubCell"/>
</dbReference>
<dbReference type="InterPro" id="IPR003660">
    <property type="entry name" value="HAMP_dom"/>
</dbReference>
<feature type="transmembrane region" description="Helical" evidence="12">
    <location>
        <begin position="12"/>
        <end position="32"/>
    </location>
</feature>
<evidence type="ECO:0000256" key="6">
    <source>
        <dbReference type="ARBA" id="ARBA00022741"/>
    </source>
</evidence>
<evidence type="ECO:0000256" key="2">
    <source>
        <dbReference type="ARBA" id="ARBA00022475"/>
    </source>
</evidence>
<feature type="transmembrane region" description="Helical" evidence="12">
    <location>
        <begin position="305"/>
        <end position="324"/>
    </location>
</feature>
<comment type="caution">
    <text evidence="14">The sequence shown here is derived from an EMBL/GenBank/DDBJ whole genome shotgun (WGS) entry which is preliminary data.</text>
</comment>
<dbReference type="InterPro" id="IPR003594">
    <property type="entry name" value="HATPase_dom"/>
</dbReference>
<dbReference type="PANTHER" id="PTHR34220">
    <property type="entry name" value="SENSOR HISTIDINE KINASE YPDA"/>
    <property type="match status" value="1"/>
</dbReference>
<name>A0A1S8TDH1_9CLOT</name>
<dbReference type="Proteomes" id="UP000190890">
    <property type="component" value="Unassembled WGS sequence"/>
</dbReference>
<keyword evidence="11 12" id="KW-0472">Membrane</keyword>
<dbReference type="Gene3D" id="3.30.565.10">
    <property type="entry name" value="Histidine kinase-like ATPase, C-terminal domain"/>
    <property type="match status" value="1"/>
</dbReference>
<dbReference type="STRING" id="29367.CLPUN_31260"/>
<evidence type="ECO:0000256" key="11">
    <source>
        <dbReference type="ARBA" id="ARBA00023136"/>
    </source>
</evidence>
<dbReference type="InterPro" id="IPR010559">
    <property type="entry name" value="Sig_transdc_His_kin_internal"/>
</dbReference>
<accession>A0A1S8TDH1</accession>
<dbReference type="EC" id="2.7.13.3" evidence="14"/>
<keyword evidence="15" id="KW-1185">Reference proteome</keyword>
<dbReference type="Pfam" id="PF00672">
    <property type="entry name" value="HAMP"/>
    <property type="match status" value="1"/>
</dbReference>
<dbReference type="Gene3D" id="6.10.340.10">
    <property type="match status" value="1"/>
</dbReference>
<keyword evidence="2" id="KW-1003">Cell membrane</keyword>
<dbReference type="InterPro" id="IPR036890">
    <property type="entry name" value="HATPase_C_sf"/>
</dbReference>
<keyword evidence="7 14" id="KW-0418">Kinase</keyword>
<evidence type="ECO:0000256" key="8">
    <source>
        <dbReference type="ARBA" id="ARBA00022840"/>
    </source>
</evidence>
<comment type="subcellular location">
    <subcellularLocation>
        <location evidence="1">Cell membrane</location>
        <topology evidence="1">Multi-pass membrane protein</topology>
    </subcellularLocation>
</comment>
<dbReference type="PANTHER" id="PTHR34220:SF11">
    <property type="entry name" value="SENSOR PROTEIN KINASE HPTS"/>
    <property type="match status" value="1"/>
</dbReference>
<dbReference type="GO" id="GO:0000155">
    <property type="term" value="F:phosphorelay sensor kinase activity"/>
    <property type="evidence" value="ECO:0007669"/>
    <property type="project" value="InterPro"/>
</dbReference>
<dbReference type="AlphaFoldDB" id="A0A1S8TDH1"/>
<dbReference type="SUPFAM" id="SSF55874">
    <property type="entry name" value="ATPase domain of HSP90 chaperone/DNA topoisomerase II/histidine kinase"/>
    <property type="match status" value="1"/>
</dbReference>
<evidence type="ECO:0000256" key="4">
    <source>
        <dbReference type="ARBA" id="ARBA00022679"/>
    </source>
</evidence>
<dbReference type="PROSITE" id="PS50885">
    <property type="entry name" value="HAMP"/>
    <property type="match status" value="1"/>
</dbReference>
<sequence length="596" mass="68208">MFKLSKPLHSTTLFFRVASIVLVSVILVSISISTITIKISKDTLVDTFSKSNYKVLTQIANNLIDLNDRIINIMNAIDNIPDFQRYFSEKDLSPQTNYKTMYNMVTNLNKMVPKREFDDITVLAVGLNGNSYIHQSIDRLIPNTFDLLNNDITKNALTNKNLISYQYLDHGFTNFTKHSSTLVTIKVLCDKLTKEPYGFVYVLIKQNTLNKYYDYFVGNGNNIAIIANDGIIVSSNIAAKIGTKNSDLFNISNNILNNNLKYINTKLDSIDVVILAKYLPTYKFNIVGTIDKNIVLNEIYNSSEIMNTSILIAFIFMIITFFIIQRTTKPISTLAKIMPKIINGDFNNHIPIKGSYEVRELSSAFNYMLDGLNNYVHAQIKMQKEKRKAEIHALQMQINPHFIYNTLSSIKWLIWQGQIEKSTETIDAFISLLQNTISNKNEMITILEEINNLKNYVLINHIRYGDNINVNFFVMPNCEDYIIPKLILQPFIENAFFHGFNDKSNGSIHVFINEQNNNLVCEIIDNGIGITNEDIRKILRKSPGKYDHFTSIGINNVNDRIKLLYGDEYSVTITSELNKGTNVRVVIPAQKEFFEN</sequence>
<keyword evidence="10" id="KW-0902">Two-component regulatory system</keyword>
<evidence type="ECO:0000256" key="3">
    <source>
        <dbReference type="ARBA" id="ARBA00022553"/>
    </source>
</evidence>
<keyword evidence="8" id="KW-0067">ATP-binding</keyword>
<protein>
    <submittedName>
        <fullName evidence="14">Sensor histidine kinase YpdA</fullName>
        <ecNumber evidence="14">2.7.13.3</ecNumber>
    </submittedName>
</protein>
<dbReference type="CDD" id="cd06225">
    <property type="entry name" value="HAMP"/>
    <property type="match status" value="1"/>
</dbReference>
<dbReference type="RefSeq" id="WP_077848196.1">
    <property type="nucleotide sequence ID" value="NZ_LZZM01000182.1"/>
</dbReference>
<feature type="domain" description="HAMP" evidence="13">
    <location>
        <begin position="325"/>
        <end position="377"/>
    </location>
</feature>
<dbReference type="OrthoDB" id="9809348at2"/>
<dbReference type="SMART" id="SM00387">
    <property type="entry name" value="HATPase_c"/>
    <property type="match status" value="1"/>
</dbReference>
<reference evidence="14 15" key="1">
    <citation type="submission" date="2016-05" db="EMBL/GenBank/DDBJ databases">
        <title>Microbial solvent formation.</title>
        <authorList>
            <person name="Poehlein A."/>
            <person name="Montoya Solano J.D."/>
            <person name="Flitsch S."/>
            <person name="Krabben P."/>
            <person name="Duerre P."/>
            <person name="Daniel R."/>
        </authorList>
    </citation>
    <scope>NUCLEOTIDE SEQUENCE [LARGE SCALE GENOMIC DNA]</scope>
    <source>
        <strain evidence="14 15">DSM 2619</strain>
    </source>
</reference>
<evidence type="ECO:0000256" key="5">
    <source>
        <dbReference type="ARBA" id="ARBA00022692"/>
    </source>
</evidence>
<dbReference type="SMART" id="SM00304">
    <property type="entry name" value="HAMP"/>
    <property type="match status" value="1"/>
</dbReference>
<keyword evidence="9 12" id="KW-1133">Transmembrane helix</keyword>
<dbReference type="SUPFAM" id="SSF158472">
    <property type="entry name" value="HAMP domain-like"/>
    <property type="match status" value="1"/>
</dbReference>
<evidence type="ECO:0000313" key="15">
    <source>
        <dbReference type="Proteomes" id="UP000190890"/>
    </source>
</evidence>
<organism evidence="14 15">
    <name type="scientific">Clostridium puniceum</name>
    <dbReference type="NCBI Taxonomy" id="29367"/>
    <lineage>
        <taxon>Bacteria</taxon>
        <taxon>Bacillati</taxon>
        <taxon>Bacillota</taxon>
        <taxon>Clostridia</taxon>
        <taxon>Eubacteriales</taxon>
        <taxon>Clostridiaceae</taxon>
        <taxon>Clostridium</taxon>
    </lineage>
</organism>
<keyword evidence="6" id="KW-0547">Nucleotide-binding</keyword>
<dbReference type="GO" id="GO:0005524">
    <property type="term" value="F:ATP binding"/>
    <property type="evidence" value="ECO:0007669"/>
    <property type="project" value="UniProtKB-KW"/>
</dbReference>
<dbReference type="Pfam" id="PF06580">
    <property type="entry name" value="His_kinase"/>
    <property type="match status" value="1"/>
</dbReference>
<evidence type="ECO:0000313" key="14">
    <source>
        <dbReference type="EMBL" id="OOM75661.1"/>
    </source>
</evidence>
<evidence type="ECO:0000256" key="10">
    <source>
        <dbReference type="ARBA" id="ARBA00023012"/>
    </source>
</evidence>
<evidence type="ECO:0000256" key="9">
    <source>
        <dbReference type="ARBA" id="ARBA00022989"/>
    </source>
</evidence>
<evidence type="ECO:0000256" key="7">
    <source>
        <dbReference type="ARBA" id="ARBA00022777"/>
    </source>
</evidence>
<evidence type="ECO:0000256" key="1">
    <source>
        <dbReference type="ARBA" id="ARBA00004651"/>
    </source>
</evidence>
<evidence type="ECO:0000259" key="13">
    <source>
        <dbReference type="PROSITE" id="PS50885"/>
    </source>
</evidence>
<keyword evidence="5 12" id="KW-0812">Transmembrane</keyword>
<keyword evidence="3" id="KW-0597">Phosphoprotein</keyword>
<proteinExistence type="predicted"/>
<keyword evidence="4 14" id="KW-0808">Transferase</keyword>
<dbReference type="Pfam" id="PF02518">
    <property type="entry name" value="HATPase_c"/>
    <property type="match status" value="1"/>
</dbReference>
<dbReference type="InterPro" id="IPR050640">
    <property type="entry name" value="Bact_2-comp_sensor_kinase"/>
</dbReference>
<evidence type="ECO:0000256" key="12">
    <source>
        <dbReference type="SAM" id="Phobius"/>
    </source>
</evidence>